<dbReference type="AlphaFoldDB" id="X0WME9"/>
<sequence>AKNNILKSWNTFRNYLSKSASVNMVNIKDRIKIIGYCLQALDAGEIEKNYANELHNIKKEIFNLMAQIYSDFDSPEPYNYQQKIDFYMNRKNND</sequence>
<comment type="caution">
    <text evidence="1">The sequence shown here is derived from an EMBL/GenBank/DDBJ whole genome shotgun (WGS) entry which is preliminary data.</text>
</comment>
<dbReference type="EMBL" id="BARS01048034">
    <property type="protein sequence ID" value="GAG32149.1"/>
    <property type="molecule type" value="Genomic_DNA"/>
</dbReference>
<organism evidence="1">
    <name type="scientific">marine sediment metagenome</name>
    <dbReference type="NCBI Taxonomy" id="412755"/>
    <lineage>
        <taxon>unclassified sequences</taxon>
        <taxon>metagenomes</taxon>
        <taxon>ecological metagenomes</taxon>
    </lineage>
</organism>
<reference evidence="1" key="1">
    <citation type="journal article" date="2014" name="Front. Microbiol.">
        <title>High frequency of phylogenetically diverse reductive dehalogenase-homologous genes in deep subseafloor sedimentary metagenomes.</title>
        <authorList>
            <person name="Kawai M."/>
            <person name="Futagami T."/>
            <person name="Toyoda A."/>
            <person name="Takaki Y."/>
            <person name="Nishi S."/>
            <person name="Hori S."/>
            <person name="Arai W."/>
            <person name="Tsubouchi T."/>
            <person name="Morono Y."/>
            <person name="Uchiyama I."/>
            <person name="Ito T."/>
            <person name="Fujiyama A."/>
            <person name="Inagaki F."/>
            <person name="Takami H."/>
        </authorList>
    </citation>
    <scope>NUCLEOTIDE SEQUENCE</scope>
    <source>
        <strain evidence="1">Expedition CK06-06</strain>
    </source>
</reference>
<evidence type="ECO:0000313" key="1">
    <source>
        <dbReference type="EMBL" id="GAG32149.1"/>
    </source>
</evidence>
<gene>
    <name evidence="1" type="ORF">S01H1_72070</name>
</gene>
<accession>X0WME9</accession>
<name>X0WME9_9ZZZZ</name>
<protein>
    <submittedName>
        <fullName evidence="1">Uncharacterized protein</fullName>
    </submittedName>
</protein>
<feature type="non-terminal residue" evidence="1">
    <location>
        <position position="1"/>
    </location>
</feature>
<proteinExistence type="predicted"/>